<dbReference type="GO" id="GO:0046872">
    <property type="term" value="F:metal ion binding"/>
    <property type="evidence" value="ECO:0007669"/>
    <property type="project" value="UniProtKB-KW"/>
</dbReference>
<dbReference type="CDD" id="cd07730">
    <property type="entry name" value="metallo-hydrolase-like_MBL-fold"/>
    <property type="match status" value="1"/>
</dbReference>
<keyword evidence="4" id="KW-0862">Zinc</keyword>
<organism evidence="6 7">
    <name type="scientific">Pyxidicoccus fallax</name>
    <dbReference type="NCBI Taxonomy" id="394095"/>
    <lineage>
        <taxon>Bacteria</taxon>
        <taxon>Pseudomonadati</taxon>
        <taxon>Myxococcota</taxon>
        <taxon>Myxococcia</taxon>
        <taxon>Myxococcales</taxon>
        <taxon>Cystobacterineae</taxon>
        <taxon>Myxococcaceae</taxon>
        <taxon>Pyxidicoccus</taxon>
    </lineage>
</organism>
<dbReference type="PANTHER" id="PTHR42978">
    <property type="entry name" value="QUORUM-QUENCHING LACTONASE YTNP-RELATED-RELATED"/>
    <property type="match status" value="1"/>
</dbReference>
<evidence type="ECO:0000256" key="1">
    <source>
        <dbReference type="ARBA" id="ARBA00007749"/>
    </source>
</evidence>
<gene>
    <name evidence="6" type="ORF">HG543_00750</name>
</gene>
<accession>A0A848L3A9</accession>
<evidence type="ECO:0000256" key="4">
    <source>
        <dbReference type="ARBA" id="ARBA00022833"/>
    </source>
</evidence>
<evidence type="ECO:0000259" key="5">
    <source>
        <dbReference type="SMART" id="SM00849"/>
    </source>
</evidence>
<dbReference type="SUPFAM" id="SSF56281">
    <property type="entry name" value="Metallo-hydrolase/oxidoreductase"/>
    <property type="match status" value="1"/>
</dbReference>
<evidence type="ECO:0000313" key="6">
    <source>
        <dbReference type="EMBL" id="NMO13400.1"/>
    </source>
</evidence>
<evidence type="ECO:0000313" key="7">
    <source>
        <dbReference type="Proteomes" id="UP000518300"/>
    </source>
</evidence>
<keyword evidence="2" id="KW-0479">Metal-binding</keyword>
<dbReference type="Gene3D" id="3.60.15.10">
    <property type="entry name" value="Ribonuclease Z/Hydroxyacylglutathione hydrolase-like"/>
    <property type="match status" value="1"/>
</dbReference>
<reference evidence="6 7" key="1">
    <citation type="submission" date="2020-04" db="EMBL/GenBank/DDBJ databases">
        <title>Draft genome of Pyxidicoccus fallax type strain.</title>
        <authorList>
            <person name="Whitworth D.E."/>
        </authorList>
    </citation>
    <scope>NUCLEOTIDE SEQUENCE [LARGE SCALE GENOMIC DNA]</scope>
    <source>
        <strain evidence="6 7">DSM 14698</strain>
    </source>
</reference>
<comment type="caution">
    <text evidence="6">The sequence shown here is derived from an EMBL/GenBank/DDBJ whole genome shotgun (WGS) entry which is preliminary data.</text>
</comment>
<dbReference type="AlphaFoldDB" id="A0A848L3A9"/>
<evidence type="ECO:0000256" key="2">
    <source>
        <dbReference type="ARBA" id="ARBA00022723"/>
    </source>
</evidence>
<dbReference type="PANTHER" id="PTHR42978:SF3">
    <property type="entry name" value="BLR3078 PROTEIN"/>
    <property type="match status" value="1"/>
</dbReference>
<keyword evidence="3 6" id="KW-0378">Hydrolase</keyword>
<feature type="domain" description="Metallo-beta-lactamase" evidence="5">
    <location>
        <begin position="59"/>
        <end position="277"/>
    </location>
</feature>
<sequence length="292" mass="32321">MSTYRASPFSVSKTFEFGALPPASAPSEMSIAQLPTGATYRSASFGYRGGSLLEPREFSMTATLIKHPKGDLLIDAGFGRDIAQHLAKLPLFFRLLTRYSLNKTAREQLQSSGYDLSRLRAVLLTHSHWDHISGAADFPEVPVWIPPAERSFVHGEDFTTASARSIKSLHFEEYRFDARPYLGFAESHDVYGDGTVVIVPAPGHTPGSVIVFVTLPDNKRYAFIGDLAWQLEGVTEQEERPLPQRLADAEPRLVRENLAHMAAISARYPEMTIVVAHDPRSFASIPTLVPKP</sequence>
<name>A0A848L3A9_9BACT</name>
<dbReference type="SMART" id="SM00849">
    <property type="entry name" value="Lactamase_B"/>
    <property type="match status" value="1"/>
</dbReference>
<dbReference type="InterPro" id="IPR051013">
    <property type="entry name" value="MBL_superfamily_lactonases"/>
</dbReference>
<comment type="similarity">
    <text evidence="1">Belongs to the metallo-beta-lactamase superfamily.</text>
</comment>
<dbReference type="Proteomes" id="UP000518300">
    <property type="component" value="Unassembled WGS sequence"/>
</dbReference>
<protein>
    <submittedName>
        <fullName evidence="6">MBL fold metallo-hydrolase</fullName>
    </submittedName>
</protein>
<evidence type="ECO:0000256" key="3">
    <source>
        <dbReference type="ARBA" id="ARBA00022801"/>
    </source>
</evidence>
<dbReference type="Pfam" id="PF00753">
    <property type="entry name" value="Lactamase_B"/>
    <property type="match status" value="1"/>
</dbReference>
<proteinExistence type="inferred from homology"/>
<dbReference type="GO" id="GO:0016787">
    <property type="term" value="F:hydrolase activity"/>
    <property type="evidence" value="ECO:0007669"/>
    <property type="project" value="UniProtKB-KW"/>
</dbReference>
<keyword evidence="7" id="KW-1185">Reference proteome</keyword>
<dbReference type="InterPro" id="IPR036866">
    <property type="entry name" value="RibonucZ/Hydroxyglut_hydro"/>
</dbReference>
<dbReference type="EMBL" id="JABBJJ010000002">
    <property type="protein sequence ID" value="NMO13400.1"/>
    <property type="molecule type" value="Genomic_DNA"/>
</dbReference>
<dbReference type="InterPro" id="IPR001279">
    <property type="entry name" value="Metallo-B-lactamas"/>
</dbReference>